<evidence type="ECO:0000313" key="2">
    <source>
        <dbReference type="Proteomes" id="UP001469553"/>
    </source>
</evidence>
<protein>
    <submittedName>
        <fullName evidence="1">Uncharacterized protein</fullName>
    </submittedName>
</protein>
<dbReference type="EMBL" id="JAHRIP010022336">
    <property type="protein sequence ID" value="MEQ2289146.1"/>
    <property type="molecule type" value="Genomic_DNA"/>
</dbReference>
<sequence>MHTLIHTPKGNLERPIYLTGMFLGCGRKPEYPVRTHGGTGENMQTDMLKDPRLKVEPRILLAARQQCYQLHHQVLQPKYLVSFTPKFIYLCTFCEMINKQ</sequence>
<evidence type="ECO:0000313" key="1">
    <source>
        <dbReference type="EMBL" id="MEQ2289146.1"/>
    </source>
</evidence>
<reference evidence="1 2" key="1">
    <citation type="submission" date="2021-06" db="EMBL/GenBank/DDBJ databases">
        <authorList>
            <person name="Palmer J.M."/>
        </authorList>
    </citation>
    <scope>NUCLEOTIDE SEQUENCE [LARGE SCALE GENOMIC DNA]</scope>
    <source>
        <strain evidence="1 2">AS_MEX2019</strain>
        <tissue evidence="1">Muscle</tissue>
    </source>
</reference>
<proteinExistence type="predicted"/>
<dbReference type="Proteomes" id="UP001469553">
    <property type="component" value="Unassembled WGS sequence"/>
</dbReference>
<keyword evidence="2" id="KW-1185">Reference proteome</keyword>
<comment type="caution">
    <text evidence="1">The sequence shown here is derived from an EMBL/GenBank/DDBJ whole genome shotgun (WGS) entry which is preliminary data.</text>
</comment>
<gene>
    <name evidence="1" type="ORF">AMECASPLE_030059</name>
</gene>
<name>A0ABV0Y5W7_9TELE</name>
<accession>A0ABV0Y5W7</accession>
<organism evidence="1 2">
    <name type="scientific">Ameca splendens</name>
    <dbReference type="NCBI Taxonomy" id="208324"/>
    <lineage>
        <taxon>Eukaryota</taxon>
        <taxon>Metazoa</taxon>
        <taxon>Chordata</taxon>
        <taxon>Craniata</taxon>
        <taxon>Vertebrata</taxon>
        <taxon>Euteleostomi</taxon>
        <taxon>Actinopterygii</taxon>
        <taxon>Neopterygii</taxon>
        <taxon>Teleostei</taxon>
        <taxon>Neoteleostei</taxon>
        <taxon>Acanthomorphata</taxon>
        <taxon>Ovalentaria</taxon>
        <taxon>Atherinomorphae</taxon>
        <taxon>Cyprinodontiformes</taxon>
        <taxon>Goodeidae</taxon>
        <taxon>Ameca</taxon>
    </lineage>
</organism>